<evidence type="ECO:0000256" key="6">
    <source>
        <dbReference type="ARBA" id="ARBA00022989"/>
    </source>
</evidence>
<keyword evidence="3 8" id="KW-0813">Transport</keyword>
<proteinExistence type="inferred from homology"/>
<feature type="transmembrane region" description="Helical" evidence="8">
    <location>
        <begin position="148"/>
        <end position="167"/>
    </location>
</feature>
<dbReference type="RefSeq" id="WP_114642174.1">
    <property type="nucleotide sequence ID" value="NZ_JAACIO010000011.1"/>
</dbReference>
<dbReference type="NCBIfam" id="TIGR00835">
    <property type="entry name" value="agcS"/>
    <property type="match status" value="1"/>
</dbReference>
<evidence type="ECO:0000256" key="8">
    <source>
        <dbReference type="RuleBase" id="RU363064"/>
    </source>
</evidence>
<feature type="transmembrane region" description="Helical" evidence="8">
    <location>
        <begin position="213"/>
        <end position="233"/>
    </location>
</feature>
<evidence type="ECO:0000313" key="9">
    <source>
        <dbReference type="EMBL" id="REI41426.1"/>
    </source>
</evidence>
<accession>A0ABX9KII0</accession>
<dbReference type="PRINTS" id="PR00175">
    <property type="entry name" value="NAALASMPORT"/>
</dbReference>
<dbReference type="InterPro" id="IPR001463">
    <property type="entry name" value="Na/Ala_symport"/>
</dbReference>
<sequence>MDSFLAIISGISGWIWGLPMLMLLSFGGIYLSIRLGFFQIRYAPYIIKQTFGKVLSKPEGGEGTVSPFQAVTAALASTVGASNIIGVPAAICFGGPGAIFWMWVMAVLGMAAKFAEVVLGYKYREKNSEGEYVGGPMYYMTKGLNMKWLGTLFSFFLMLEIIPSVMVQSNSITASAKESFNISPTITGAALFILVAVVVIGGIKRIGKVTEKLVPLMAGVYILASVIIILMNIDKIPGVLSLIFTYAFTPMAAVGGFAGSAIAATVRWGVARGVYSNEAGMGTAPIAHAAAVNDHPVRQGLWTIFEIIIDTLVICSATAFVILSSGLWNAPGALDNPSGLPAAAFTHYFGAAGGFMVTISLLFFVLSTVIVIIFYGEKQAEFLFGLKFSKIMRYVYLGSIIVGTIGGARMLWHFLDLLLALIIIPNIYTITRLSGEVVALTKEFFTTPGKYYLKDIKKEKSSETEFDEGEEEIV</sequence>
<feature type="transmembrane region" description="Helical" evidence="8">
    <location>
        <begin position="394"/>
        <end position="412"/>
    </location>
</feature>
<keyword evidence="7 8" id="KW-0472">Membrane</keyword>
<evidence type="ECO:0000256" key="4">
    <source>
        <dbReference type="ARBA" id="ARBA00022475"/>
    </source>
</evidence>
<evidence type="ECO:0000256" key="1">
    <source>
        <dbReference type="ARBA" id="ARBA00004651"/>
    </source>
</evidence>
<dbReference type="Proteomes" id="UP000263486">
    <property type="component" value="Unassembled WGS sequence"/>
</dbReference>
<name>A0ABX9KII0_9FUSO</name>
<organism evidence="9 10">
    <name type="scientific">Psychrilyobacter piezotolerans</name>
    <dbReference type="NCBI Taxonomy" id="2293438"/>
    <lineage>
        <taxon>Bacteria</taxon>
        <taxon>Fusobacteriati</taxon>
        <taxon>Fusobacteriota</taxon>
        <taxon>Fusobacteriia</taxon>
        <taxon>Fusobacteriales</taxon>
        <taxon>Fusobacteriaceae</taxon>
        <taxon>Psychrilyobacter</taxon>
    </lineage>
</organism>
<dbReference type="Gene3D" id="1.20.1740.10">
    <property type="entry name" value="Amino acid/polyamine transporter I"/>
    <property type="match status" value="1"/>
</dbReference>
<dbReference type="Pfam" id="PF01235">
    <property type="entry name" value="Na_Ala_symp"/>
    <property type="match status" value="1"/>
</dbReference>
<gene>
    <name evidence="9" type="ORF">DYH56_07085</name>
</gene>
<keyword evidence="4 8" id="KW-1003">Cell membrane</keyword>
<dbReference type="PROSITE" id="PS00873">
    <property type="entry name" value="NA_ALANINE_SYMP"/>
    <property type="match status" value="1"/>
</dbReference>
<keyword evidence="5 8" id="KW-0812">Transmembrane</keyword>
<feature type="transmembrane region" description="Helical" evidence="8">
    <location>
        <begin position="239"/>
        <end position="266"/>
    </location>
</feature>
<dbReference type="PANTHER" id="PTHR30330">
    <property type="entry name" value="AGSS FAMILY TRANSPORTER, SODIUM-ALANINE"/>
    <property type="match status" value="1"/>
</dbReference>
<dbReference type="EMBL" id="QUAJ01000010">
    <property type="protein sequence ID" value="REI41426.1"/>
    <property type="molecule type" value="Genomic_DNA"/>
</dbReference>
<feature type="transmembrane region" description="Helical" evidence="8">
    <location>
        <begin position="307"/>
        <end position="328"/>
    </location>
</feature>
<comment type="subcellular location">
    <subcellularLocation>
        <location evidence="1 8">Cell membrane</location>
        <topology evidence="1 8">Multi-pass membrane protein</topology>
    </subcellularLocation>
</comment>
<keyword evidence="6 8" id="KW-1133">Transmembrane helix</keyword>
<keyword evidence="8" id="KW-0769">Symport</keyword>
<comment type="similarity">
    <text evidence="2 8">Belongs to the alanine or glycine:cation symporter (AGCS) (TC 2.A.25) family.</text>
</comment>
<feature type="transmembrane region" description="Helical" evidence="8">
    <location>
        <begin position="97"/>
        <end position="119"/>
    </location>
</feature>
<keyword evidence="10" id="KW-1185">Reference proteome</keyword>
<comment type="caution">
    <text evidence="9">The sequence shown here is derived from an EMBL/GenBank/DDBJ whole genome shotgun (WGS) entry which is preliminary data.</text>
</comment>
<feature type="transmembrane region" description="Helical" evidence="8">
    <location>
        <begin position="70"/>
        <end position="91"/>
    </location>
</feature>
<evidence type="ECO:0000256" key="5">
    <source>
        <dbReference type="ARBA" id="ARBA00022692"/>
    </source>
</evidence>
<evidence type="ECO:0000256" key="3">
    <source>
        <dbReference type="ARBA" id="ARBA00022448"/>
    </source>
</evidence>
<evidence type="ECO:0000256" key="7">
    <source>
        <dbReference type="ARBA" id="ARBA00023136"/>
    </source>
</evidence>
<reference evidence="9 10" key="1">
    <citation type="submission" date="2018-08" db="EMBL/GenBank/DDBJ databases">
        <title>Draft genome sequence of Psychrilyobacter sp. strain SD5 isolated from Black Sea water.</title>
        <authorList>
            <person name="Yadav S."/>
            <person name="Villanueva L."/>
            <person name="Damste J.S.S."/>
        </authorList>
    </citation>
    <scope>NUCLEOTIDE SEQUENCE [LARGE SCALE GENOMIC DNA]</scope>
    <source>
        <strain evidence="9 10">SD5</strain>
    </source>
</reference>
<dbReference type="PANTHER" id="PTHR30330:SF3">
    <property type="entry name" value="TRANSCRIPTIONAL REGULATOR, LRP FAMILY"/>
    <property type="match status" value="1"/>
</dbReference>
<protein>
    <submittedName>
        <fullName evidence="9">Amino acid carrier protein</fullName>
    </submittedName>
</protein>
<feature type="transmembrane region" description="Helical" evidence="8">
    <location>
        <begin position="6"/>
        <end position="31"/>
    </location>
</feature>
<feature type="transmembrane region" description="Helical" evidence="8">
    <location>
        <begin position="179"/>
        <end position="201"/>
    </location>
</feature>
<feature type="transmembrane region" description="Helical" evidence="8">
    <location>
        <begin position="348"/>
        <end position="374"/>
    </location>
</feature>
<evidence type="ECO:0000256" key="2">
    <source>
        <dbReference type="ARBA" id="ARBA00009261"/>
    </source>
</evidence>
<evidence type="ECO:0000313" key="10">
    <source>
        <dbReference type="Proteomes" id="UP000263486"/>
    </source>
</evidence>